<organism evidence="3 4">
    <name type="scientific">Brettanomyces naardenensis</name>
    <name type="common">Yeast</name>
    <dbReference type="NCBI Taxonomy" id="13370"/>
    <lineage>
        <taxon>Eukaryota</taxon>
        <taxon>Fungi</taxon>
        <taxon>Dikarya</taxon>
        <taxon>Ascomycota</taxon>
        <taxon>Saccharomycotina</taxon>
        <taxon>Pichiomycetes</taxon>
        <taxon>Pichiales</taxon>
        <taxon>Pichiaceae</taxon>
        <taxon>Brettanomyces</taxon>
    </lineage>
</organism>
<feature type="region of interest" description="Disordered" evidence="1">
    <location>
        <begin position="100"/>
        <end position="123"/>
    </location>
</feature>
<dbReference type="AlphaFoldDB" id="A0A448YT88"/>
<keyword evidence="2" id="KW-0472">Membrane</keyword>
<dbReference type="STRING" id="13370.A0A448YT88"/>
<dbReference type="InParanoid" id="A0A448YT88"/>
<protein>
    <submittedName>
        <fullName evidence="3">DEKNAAC105339</fullName>
    </submittedName>
</protein>
<feature type="compositionally biased region" description="Low complexity" evidence="1">
    <location>
        <begin position="16"/>
        <end position="31"/>
    </location>
</feature>
<dbReference type="PANTHER" id="PTHR38426:SF1">
    <property type="entry name" value="MAINTENANCE OF TELOMERE CAPPING PROTEIN 4"/>
    <property type="match status" value="1"/>
</dbReference>
<dbReference type="InterPro" id="IPR038769">
    <property type="entry name" value="MTC4"/>
</dbReference>
<sequence length="686" mass="76389">MATLRQEPKNHKSSDYSDYSNDSFDSSSNSIRHSDNSAVNDTHKTFRLFGDELQLGTHTFSPPTSLKSSLIPSSQVPNSHDNSTILSADTGVTHDYESSTLASVGRHSEAMSGGAGAGAGAGDYEDAGAETTVIGTNGGGNVTTSNDLFEEDIDKMVKNRNRLMGDLNIDAVNYEHEMSAMLGEGDEKKIGDDGLKTVKESEERKSIIPAPEPLAPIDTDRPTLSATTTRAATVRTVFESFYNSLERYQNKAHYADDGLPKYAGVEGVFNPLQIIRNRRIRKKDGQSLRKGELAKIRLPSQTFSRHKKSRLIWQVNPYEYSGDIDWRDTHWNQLRKPDGELWFAVVEKNAERSRRDKATARTAGAIGSYSGFDGEYNLNEETRSSSVPKTSESSASMARHEQYVRVSGLKAYPRMHLWSLGNESGALLHHEHGTISPPLHLNSGLKIVTPTPKAGSLVSSKSKSPDVVAVLSGSPSPYKDAVTSLILDHHSNSPAAPSSSTTGFVDEENVSDTATLEEEAQAIKRLRFKLTVSRFKINSMGLESKSLLAKNRGLLEEKLEEFERHQMEDLVESRQLGKKIEEIDSAIDKLSVFNNQKSIQIEESLGYCDRTNGEINTSIALKIRDLGERIDKLLANDSNRLMNILYNFIERAIVFLLWCIWIVVEVWRFVRGIVRFFWKLLKWVLL</sequence>
<keyword evidence="4" id="KW-1185">Reference proteome</keyword>
<evidence type="ECO:0000256" key="1">
    <source>
        <dbReference type="SAM" id="MobiDB-lite"/>
    </source>
</evidence>
<keyword evidence="2" id="KW-0812">Transmembrane</keyword>
<feature type="compositionally biased region" description="Polar residues" evidence="1">
    <location>
        <begin position="384"/>
        <end position="396"/>
    </location>
</feature>
<dbReference type="FunCoup" id="A0A448YT88">
    <property type="interactions" value="21"/>
</dbReference>
<evidence type="ECO:0000313" key="3">
    <source>
        <dbReference type="EMBL" id="VEU24121.1"/>
    </source>
</evidence>
<evidence type="ECO:0000313" key="4">
    <source>
        <dbReference type="Proteomes" id="UP000290900"/>
    </source>
</evidence>
<feature type="compositionally biased region" description="Basic and acidic residues" evidence="1">
    <location>
        <begin position="1"/>
        <end position="15"/>
    </location>
</feature>
<dbReference type="OrthoDB" id="4064064at2759"/>
<accession>A0A448YT88</accession>
<keyword evidence="2" id="KW-1133">Transmembrane helix</keyword>
<name>A0A448YT88_BRENA</name>
<dbReference type="EMBL" id="CAACVR010000075">
    <property type="protein sequence ID" value="VEU24121.1"/>
    <property type="molecule type" value="Genomic_DNA"/>
</dbReference>
<evidence type="ECO:0000256" key="2">
    <source>
        <dbReference type="SAM" id="Phobius"/>
    </source>
</evidence>
<reference evidence="3 4" key="1">
    <citation type="submission" date="2018-12" db="EMBL/GenBank/DDBJ databases">
        <authorList>
            <person name="Tiukova I."/>
            <person name="Dainat J."/>
        </authorList>
    </citation>
    <scope>NUCLEOTIDE SEQUENCE [LARGE SCALE GENOMIC DNA]</scope>
</reference>
<dbReference type="PANTHER" id="PTHR38426">
    <property type="entry name" value="MAINTENANCE OF TELOMERE CAPPING PROTEIN 4"/>
    <property type="match status" value="1"/>
</dbReference>
<dbReference type="Proteomes" id="UP000290900">
    <property type="component" value="Unassembled WGS sequence"/>
</dbReference>
<gene>
    <name evidence="3" type="ORF">BRENAR_LOCUS4849</name>
</gene>
<feature type="transmembrane region" description="Helical" evidence="2">
    <location>
        <begin position="652"/>
        <end position="670"/>
    </location>
</feature>
<feature type="region of interest" description="Disordered" evidence="1">
    <location>
        <begin position="1"/>
        <end position="37"/>
    </location>
</feature>
<proteinExistence type="predicted"/>
<feature type="region of interest" description="Disordered" evidence="1">
    <location>
        <begin position="377"/>
        <end position="399"/>
    </location>
</feature>